<dbReference type="InterPro" id="IPR001048">
    <property type="entry name" value="Asp/Glu/Uridylate_kinase"/>
</dbReference>
<feature type="binding site" evidence="8">
    <location>
        <position position="135"/>
    </location>
    <ligand>
        <name>substrate</name>
    </ligand>
</feature>
<organism evidence="10 11">
    <name type="scientific">Breznakibacter xylanolyticus</name>
    <dbReference type="NCBI Taxonomy" id="990"/>
    <lineage>
        <taxon>Bacteria</taxon>
        <taxon>Pseudomonadati</taxon>
        <taxon>Bacteroidota</taxon>
        <taxon>Bacteroidia</taxon>
        <taxon>Marinilabiliales</taxon>
        <taxon>Marinilabiliaceae</taxon>
        <taxon>Breznakibacter</taxon>
    </lineage>
</organism>
<dbReference type="NCBIfam" id="TIGR01027">
    <property type="entry name" value="proB"/>
    <property type="match status" value="1"/>
</dbReference>
<dbReference type="InterPro" id="IPR001057">
    <property type="entry name" value="Glu/AcGlu_kinase"/>
</dbReference>
<dbReference type="SMART" id="SM00359">
    <property type="entry name" value="PUA"/>
    <property type="match status" value="1"/>
</dbReference>
<dbReference type="GO" id="GO:0005524">
    <property type="term" value="F:ATP binding"/>
    <property type="evidence" value="ECO:0007669"/>
    <property type="project" value="UniProtKB-KW"/>
</dbReference>
<evidence type="ECO:0000256" key="2">
    <source>
        <dbReference type="ARBA" id="ARBA00022605"/>
    </source>
</evidence>
<keyword evidence="3 8" id="KW-0641">Proline biosynthesis</keyword>
<gene>
    <name evidence="8" type="primary">proB</name>
    <name evidence="10" type="ORF">LX69_01517</name>
</gene>
<dbReference type="InterPro" id="IPR005715">
    <property type="entry name" value="Glu_5kinase/COase_Synthase"/>
</dbReference>
<dbReference type="EMBL" id="QKZK01000009">
    <property type="protein sequence ID" value="PZX17467.1"/>
    <property type="molecule type" value="Genomic_DNA"/>
</dbReference>
<keyword evidence="4 8" id="KW-0808">Transferase</keyword>
<dbReference type="InterPro" id="IPR036974">
    <property type="entry name" value="PUA_sf"/>
</dbReference>
<dbReference type="FunFam" id="3.40.1160.10:FF:000040">
    <property type="entry name" value="Glutamate 5-kinase"/>
    <property type="match status" value="1"/>
</dbReference>
<evidence type="ECO:0000313" key="10">
    <source>
        <dbReference type="EMBL" id="PZX17467.1"/>
    </source>
</evidence>
<dbReference type="Gene3D" id="3.40.1160.10">
    <property type="entry name" value="Acetylglutamate kinase-like"/>
    <property type="match status" value="1"/>
</dbReference>
<dbReference type="GO" id="GO:0055129">
    <property type="term" value="P:L-proline biosynthetic process"/>
    <property type="evidence" value="ECO:0007669"/>
    <property type="project" value="UniProtKB-UniRule"/>
</dbReference>
<evidence type="ECO:0000256" key="3">
    <source>
        <dbReference type="ARBA" id="ARBA00022650"/>
    </source>
</evidence>
<keyword evidence="2 8" id="KW-0028">Amino-acid biosynthesis</keyword>
<protein>
    <recommendedName>
        <fullName evidence="8">Glutamate 5-kinase</fullName>
        <ecNumber evidence="8">2.7.2.11</ecNumber>
    </recommendedName>
    <alternativeName>
        <fullName evidence="8">Gamma-glutamyl kinase</fullName>
        <shortName evidence="8">GK</shortName>
    </alternativeName>
</protein>
<feature type="binding site" evidence="8">
    <location>
        <position position="48"/>
    </location>
    <ligand>
        <name>substrate</name>
    </ligand>
</feature>
<dbReference type="GO" id="GO:0005829">
    <property type="term" value="C:cytosol"/>
    <property type="evidence" value="ECO:0007669"/>
    <property type="project" value="TreeGrafter"/>
</dbReference>
<dbReference type="InterPro" id="IPR041739">
    <property type="entry name" value="G5K_ProB"/>
</dbReference>
<feature type="domain" description="PUA" evidence="9">
    <location>
        <begin position="276"/>
        <end position="353"/>
    </location>
</feature>
<name>A0A2W7NGZ0_9BACT</name>
<evidence type="ECO:0000256" key="4">
    <source>
        <dbReference type="ARBA" id="ARBA00022679"/>
    </source>
</evidence>
<comment type="caution">
    <text evidence="8">Lacks conserved residue(s) required for the propagation of feature annotation.</text>
</comment>
<dbReference type="SUPFAM" id="SSF88697">
    <property type="entry name" value="PUA domain-like"/>
    <property type="match status" value="1"/>
</dbReference>
<comment type="catalytic activity">
    <reaction evidence="8">
        <text>L-glutamate + ATP = L-glutamyl 5-phosphate + ADP</text>
        <dbReference type="Rhea" id="RHEA:14877"/>
        <dbReference type="ChEBI" id="CHEBI:29985"/>
        <dbReference type="ChEBI" id="CHEBI:30616"/>
        <dbReference type="ChEBI" id="CHEBI:58274"/>
        <dbReference type="ChEBI" id="CHEBI:456216"/>
        <dbReference type="EC" id="2.7.2.11"/>
    </reaction>
</comment>
<dbReference type="PANTHER" id="PTHR43654">
    <property type="entry name" value="GLUTAMATE 5-KINASE"/>
    <property type="match status" value="1"/>
</dbReference>
<dbReference type="CDD" id="cd21157">
    <property type="entry name" value="PUA_G5K"/>
    <property type="match status" value="1"/>
</dbReference>
<dbReference type="AlphaFoldDB" id="A0A2W7NGZ0"/>
<dbReference type="InterPro" id="IPR015947">
    <property type="entry name" value="PUA-like_sf"/>
</dbReference>
<keyword evidence="11" id="KW-1185">Reference proteome</keyword>
<reference evidence="10 11" key="1">
    <citation type="submission" date="2018-06" db="EMBL/GenBank/DDBJ databases">
        <title>Genomic Encyclopedia of Archaeal and Bacterial Type Strains, Phase II (KMG-II): from individual species to whole genera.</title>
        <authorList>
            <person name="Goeker M."/>
        </authorList>
    </citation>
    <scope>NUCLEOTIDE SEQUENCE [LARGE SCALE GENOMIC DNA]</scope>
    <source>
        <strain evidence="10 11">DSM 6779</strain>
    </source>
</reference>
<dbReference type="UniPathway" id="UPA00098">
    <property type="reaction ID" value="UER00359"/>
</dbReference>
<comment type="subcellular location">
    <subcellularLocation>
        <location evidence="8">Cytoplasm</location>
    </subcellularLocation>
</comment>
<feature type="binding site" evidence="8">
    <location>
        <position position="8"/>
    </location>
    <ligand>
        <name>ATP</name>
        <dbReference type="ChEBI" id="CHEBI:30616"/>
    </ligand>
</feature>
<keyword evidence="1 8" id="KW-0963">Cytoplasm</keyword>
<dbReference type="PRINTS" id="PR00474">
    <property type="entry name" value="GLU5KINASE"/>
</dbReference>
<dbReference type="EC" id="2.7.2.11" evidence="8"/>
<comment type="caution">
    <text evidence="10">The sequence shown here is derived from an EMBL/GenBank/DDBJ whole genome shotgun (WGS) entry which is preliminary data.</text>
</comment>
<dbReference type="Proteomes" id="UP000249239">
    <property type="component" value="Unassembled WGS sequence"/>
</dbReference>
<dbReference type="GO" id="GO:0004349">
    <property type="term" value="F:glutamate 5-kinase activity"/>
    <property type="evidence" value="ECO:0007669"/>
    <property type="project" value="UniProtKB-UniRule"/>
</dbReference>
<dbReference type="PANTHER" id="PTHR43654:SF1">
    <property type="entry name" value="ISOPENTENYL PHOSPHATE KINASE"/>
    <property type="match status" value="1"/>
</dbReference>
<evidence type="ECO:0000313" key="11">
    <source>
        <dbReference type="Proteomes" id="UP000249239"/>
    </source>
</evidence>
<dbReference type="GO" id="GO:0003723">
    <property type="term" value="F:RNA binding"/>
    <property type="evidence" value="ECO:0007669"/>
    <property type="project" value="InterPro"/>
</dbReference>
<dbReference type="Gene3D" id="2.30.130.10">
    <property type="entry name" value="PUA domain"/>
    <property type="match status" value="1"/>
</dbReference>
<comment type="similarity">
    <text evidence="8">Belongs to the glutamate 5-kinase family.</text>
</comment>
<dbReference type="InterPro" id="IPR011529">
    <property type="entry name" value="Glu_5kinase"/>
</dbReference>
<dbReference type="Pfam" id="PF00696">
    <property type="entry name" value="AA_kinase"/>
    <property type="match status" value="1"/>
</dbReference>
<keyword evidence="7 8" id="KW-0067">ATP-binding</keyword>
<accession>A0A2W7NGZ0</accession>
<dbReference type="InterPro" id="IPR002478">
    <property type="entry name" value="PUA"/>
</dbReference>
<evidence type="ECO:0000256" key="5">
    <source>
        <dbReference type="ARBA" id="ARBA00022741"/>
    </source>
</evidence>
<proteinExistence type="inferred from homology"/>
<evidence type="ECO:0000259" key="9">
    <source>
        <dbReference type="SMART" id="SM00359"/>
    </source>
</evidence>
<evidence type="ECO:0000256" key="8">
    <source>
        <dbReference type="HAMAP-Rule" id="MF_00456"/>
    </source>
</evidence>
<evidence type="ECO:0000256" key="7">
    <source>
        <dbReference type="ARBA" id="ARBA00022840"/>
    </source>
</evidence>
<keyword evidence="6 8" id="KW-0418">Kinase</keyword>
<evidence type="ECO:0000256" key="1">
    <source>
        <dbReference type="ARBA" id="ARBA00022490"/>
    </source>
</evidence>
<dbReference type="HAMAP" id="MF_00456">
    <property type="entry name" value="ProB"/>
    <property type="match status" value="1"/>
</dbReference>
<dbReference type="PROSITE" id="PS50890">
    <property type="entry name" value="PUA"/>
    <property type="match status" value="1"/>
</dbReference>
<dbReference type="RefSeq" id="WP_245934966.1">
    <property type="nucleotide sequence ID" value="NZ_QKZK01000009.1"/>
</dbReference>
<comment type="pathway">
    <text evidence="8">Amino-acid biosynthesis; L-proline biosynthesis; L-glutamate 5-semialdehyde from L-glutamate: step 1/2.</text>
</comment>
<dbReference type="CDD" id="cd04242">
    <property type="entry name" value="AAK_G5K_ProB"/>
    <property type="match status" value="1"/>
</dbReference>
<dbReference type="Pfam" id="PF01472">
    <property type="entry name" value="PUA"/>
    <property type="match status" value="1"/>
</dbReference>
<dbReference type="PIRSF" id="PIRSF000729">
    <property type="entry name" value="GK"/>
    <property type="match status" value="1"/>
</dbReference>
<dbReference type="InterPro" id="IPR036393">
    <property type="entry name" value="AceGlu_kinase-like_sf"/>
</dbReference>
<feature type="binding site" evidence="8">
    <location>
        <position position="147"/>
    </location>
    <ligand>
        <name>substrate</name>
    </ligand>
</feature>
<keyword evidence="5 8" id="KW-0547">Nucleotide-binding</keyword>
<sequence length="360" mass="39429">MFQTITIKIGSNVLAAGGGMLNEQRIAHLVDQIAQLHREGKKVILVSSGAVASGRSMVKLPPKTDTVAARQVLSSVGQVKLLNLYTALFEKHGMTIAQVLVTKEDFRTREHYLNMKNCLTALLDNHILPIINENDAVSVTALMFTDNDELSGLIASMMDCDALFILTNVDGIYDGDPKSGNAKVIERIENPEHDMSQYISTTKSDFGRGGMLTKCRIAQKTASSGISVHIANGSRDRILETLANQPQSVLHTHFLPGEKRDAIKKWIAYSDGFTKAEVTINEGAVDALHSHKASSLLLAGVTAIHGEFKKGDLLRILAPDGEVVGIGRAQFDADKAHKHLGDKKYKPIIHYDYLYLYPKN</sequence>
<dbReference type="SUPFAM" id="SSF53633">
    <property type="entry name" value="Carbamate kinase-like"/>
    <property type="match status" value="1"/>
</dbReference>
<evidence type="ECO:0000256" key="6">
    <source>
        <dbReference type="ARBA" id="ARBA00022777"/>
    </source>
</evidence>
<comment type="function">
    <text evidence="8">Catalyzes the transfer of a phosphate group to glutamate to form L-glutamate 5-phosphate.</text>
</comment>